<dbReference type="RefSeq" id="WP_344878310.1">
    <property type="nucleotide sequence ID" value="NZ_BAABCJ010000001.1"/>
</dbReference>
<evidence type="ECO:0000313" key="2">
    <source>
        <dbReference type="EMBL" id="GAA3692170.1"/>
    </source>
</evidence>
<reference evidence="3" key="1">
    <citation type="journal article" date="2019" name="Int. J. Syst. Evol. Microbiol.">
        <title>The Global Catalogue of Microorganisms (GCM) 10K type strain sequencing project: providing services to taxonomists for standard genome sequencing and annotation.</title>
        <authorList>
            <consortium name="The Broad Institute Genomics Platform"/>
            <consortium name="The Broad Institute Genome Sequencing Center for Infectious Disease"/>
            <person name="Wu L."/>
            <person name="Ma J."/>
        </authorList>
    </citation>
    <scope>NUCLEOTIDE SEQUENCE [LARGE SCALE GENOMIC DNA]</scope>
    <source>
        <strain evidence="3">JCM 16961</strain>
    </source>
</reference>
<keyword evidence="3" id="KW-1185">Reference proteome</keyword>
<organism evidence="2 3">
    <name type="scientific">Zhihengliuella alba</name>
    <dbReference type="NCBI Taxonomy" id="547018"/>
    <lineage>
        <taxon>Bacteria</taxon>
        <taxon>Bacillati</taxon>
        <taxon>Actinomycetota</taxon>
        <taxon>Actinomycetes</taxon>
        <taxon>Micrococcales</taxon>
        <taxon>Micrococcaceae</taxon>
        <taxon>Zhihengliuella</taxon>
    </lineage>
</organism>
<dbReference type="CDD" id="cd07721">
    <property type="entry name" value="yflN-like_MBL-fold"/>
    <property type="match status" value="1"/>
</dbReference>
<proteinExistence type="predicted"/>
<accession>A0ABP7CNY8</accession>
<dbReference type="Proteomes" id="UP001501536">
    <property type="component" value="Unassembled WGS sequence"/>
</dbReference>
<dbReference type="InterPro" id="IPR050855">
    <property type="entry name" value="NDM-1-like"/>
</dbReference>
<dbReference type="SMART" id="SM00849">
    <property type="entry name" value="Lactamase_B"/>
    <property type="match status" value="1"/>
</dbReference>
<dbReference type="EMBL" id="BAABCJ010000001">
    <property type="protein sequence ID" value="GAA3692170.1"/>
    <property type="molecule type" value="Genomic_DNA"/>
</dbReference>
<sequence length="266" mass="27935">MGQPSRLSRYQRLARRLVRPRVVLDAADGIHLLQHADVNAYVAVDGERLMLVDAGLPAMWSPLVRLLGELGRTPEDLDAVVLTHGHFDHVGVARRLGGAGVPVLVHPSDQRLAAHPYRYRSSRNRLAFPLLHPGGLPSLGRMLVCGAPVVRGVSGTRMLTSEVAAALPGSPHLVHSPGHTDGHCALHFPERGAVLTGDALVTLDPYTGRRGPRLVARAATADPGLNLASLQALAGTGADVVLPGHGDPFRGGAAEACRLARLAGAA</sequence>
<dbReference type="Gene3D" id="3.60.15.10">
    <property type="entry name" value="Ribonuclease Z/Hydroxyacylglutathione hydrolase-like"/>
    <property type="match status" value="1"/>
</dbReference>
<gene>
    <name evidence="2" type="ORF">GCM10022377_00610</name>
</gene>
<dbReference type="SUPFAM" id="SSF56281">
    <property type="entry name" value="Metallo-hydrolase/oxidoreductase"/>
    <property type="match status" value="1"/>
</dbReference>
<comment type="caution">
    <text evidence="2">The sequence shown here is derived from an EMBL/GenBank/DDBJ whole genome shotgun (WGS) entry which is preliminary data.</text>
</comment>
<name>A0ABP7CNY8_9MICC</name>
<protein>
    <submittedName>
        <fullName evidence="2">MBL fold metallo-hydrolase</fullName>
    </submittedName>
</protein>
<evidence type="ECO:0000313" key="3">
    <source>
        <dbReference type="Proteomes" id="UP001501536"/>
    </source>
</evidence>
<dbReference type="InterPro" id="IPR001279">
    <property type="entry name" value="Metallo-B-lactamas"/>
</dbReference>
<dbReference type="InterPro" id="IPR036866">
    <property type="entry name" value="RibonucZ/Hydroxyglut_hydro"/>
</dbReference>
<dbReference type="PANTHER" id="PTHR42951:SF14">
    <property type="entry name" value="METALLO-BETA-LACTAMASE SUPERFAMILY PROTEIN"/>
    <property type="match status" value="1"/>
</dbReference>
<dbReference type="Pfam" id="PF00753">
    <property type="entry name" value="Lactamase_B"/>
    <property type="match status" value="1"/>
</dbReference>
<evidence type="ECO:0000259" key="1">
    <source>
        <dbReference type="SMART" id="SM00849"/>
    </source>
</evidence>
<dbReference type="PANTHER" id="PTHR42951">
    <property type="entry name" value="METALLO-BETA-LACTAMASE DOMAIN-CONTAINING"/>
    <property type="match status" value="1"/>
</dbReference>
<feature type="domain" description="Metallo-beta-lactamase" evidence="1">
    <location>
        <begin position="37"/>
        <end position="245"/>
    </location>
</feature>